<keyword evidence="3 6" id="KW-0547">Nucleotide-binding</keyword>
<evidence type="ECO:0000256" key="1">
    <source>
        <dbReference type="ARBA" id="ARBA00022598"/>
    </source>
</evidence>
<evidence type="ECO:0000256" key="5">
    <source>
        <dbReference type="ARBA" id="ARBA00048539"/>
    </source>
</evidence>
<comment type="catalytic activity">
    <reaction evidence="5 6">
        <text>cytidine(34) in tRNA(Ile2) + L-lysine + ATP = lysidine(34) in tRNA(Ile2) + AMP + diphosphate + H(+)</text>
        <dbReference type="Rhea" id="RHEA:43744"/>
        <dbReference type="Rhea" id="RHEA-COMP:10625"/>
        <dbReference type="Rhea" id="RHEA-COMP:10670"/>
        <dbReference type="ChEBI" id="CHEBI:15378"/>
        <dbReference type="ChEBI" id="CHEBI:30616"/>
        <dbReference type="ChEBI" id="CHEBI:32551"/>
        <dbReference type="ChEBI" id="CHEBI:33019"/>
        <dbReference type="ChEBI" id="CHEBI:82748"/>
        <dbReference type="ChEBI" id="CHEBI:83665"/>
        <dbReference type="ChEBI" id="CHEBI:456215"/>
        <dbReference type="EC" id="6.3.4.19"/>
    </reaction>
</comment>
<dbReference type="Proteomes" id="UP000259610">
    <property type="component" value="Unassembled WGS sequence"/>
</dbReference>
<evidence type="ECO:0000256" key="3">
    <source>
        <dbReference type="ARBA" id="ARBA00022741"/>
    </source>
</evidence>
<dbReference type="GO" id="GO:0006400">
    <property type="term" value="P:tRNA modification"/>
    <property type="evidence" value="ECO:0007669"/>
    <property type="project" value="UniProtKB-UniRule"/>
</dbReference>
<evidence type="ECO:0000313" key="9">
    <source>
        <dbReference type="Proteomes" id="UP000259610"/>
    </source>
</evidence>
<reference evidence="8 9" key="1">
    <citation type="journal article" date="2018" name="Nat. Biotechnol.">
        <title>A standardized bacterial taxonomy based on genome phylogeny substantially revises the tree of life.</title>
        <authorList>
            <person name="Parks D.H."/>
            <person name="Chuvochina M."/>
            <person name="Waite D.W."/>
            <person name="Rinke C."/>
            <person name="Skarshewski A."/>
            <person name="Chaumeil P.A."/>
            <person name="Hugenholtz P."/>
        </authorList>
    </citation>
    <scope>NUCLEOTIDE SEQUENCE [LARGE SCALE GENOMIC DNA]</scope>
    <source>
        <strain evidence="8">UBA8733</strain>
    </source>
</reference>
<feature type="binding site" evidence="6">
    <location>
        <begin position="33"/>
        <end position="38"/>
    </location>
    <ligand>
        <name>ATP</name>
        <dbReference type="ChEBI" id="CHEBI:30616"/>
    </ligand>
</feature>
<evidence type="ECO:0000256" key="6">
    <source>
        <dbReference type="HAMAP-Rule" id="MF_01161"/>
    </source>
</evidence>
<dbReference type="AlphaFoldDB" id="A0A3B9GXP8"/>
<evidence type="ECO:0000313" key="8">
    <source>
        <dbReference type="EMBL" id="HAE26764.1"/>
    </source>
</evidence>
<dbReference type="GO" id="GO:0032267">
    <property type="term" value="F:tRNA(Ile)-lysidine synthase activity"/>
    <property type="evidence" value="ECO:0007669"/>
    <property type="project" value="UniProtKB-EC"/>
</dbReference>
<name>A0A3B9GXP8_9PROT</name>
<evidence type="ECO:0000259" key="7">
    <source>
        <dbReference type="Pfam" id="PF01171"/>
    </source>
</evidence>
<dbReference type="PANTHER" id="PTHR43033">
    <property type="entry name" value="TRNA(ILE)-LYSIDINE SYNTHASE-RELATED"/>
    <property type="match status" value="1"/>
</dbReference>
<feature type="domain" description="tRNA(Ile)-lysidine/2-thiocytidine synthase N-terminal" evidence="7">
    <location>
        <begin position="28"/>
        <end position="209"/>
    </location>
</feature>
<dbReference type="NCBIfam" id="TIGR02432">
    <property type="entry name" value="lysidine_TilS_N"/>
    <property type="match status" value="1"/>
</dbReference>
<dbReference type="InterPro" id="IPR011063">
    <property type="entry name" value="TilS/TtcA_N"/>
</dbReference>
<dbReference type="SUPFAM" id="SSF52402">
    <property type="entry name" value="Adenine nucleotide alpha hydrolases-like"/>
    <property type="match status" value="1"/>
</dbReference>
<dbReference type="CDD" id="cd01992">
    <property type="entry name" value="TilS_N"/>
    <property type="match status" value="1"/>
</dbReference>
<dbReference type="PANTHER" id="PTHR43033:SF1">
    <property type="entry name" value="TRNA(ILE)-LYSIDINE SYNTHASE-RELATED"/>
    <property type="match status" value="1"/>
</dbReference>
<dbReference type="Gene3D" id="3.40.50.620">
    <property type="entry name" value="HUPs"/>
    <property type="match status" value="1"/>
</dbReference>
<sequence>MRQLETPTVPKGLTDSFDRLCQVVAGPVCVAVSGGGDSLALLLIAADWAQTRGRDVCALTVDHGLRPEAAGEARFVAEIAARYGIPHRTLRWESPQPGQAKARRARHQLLAAAAREAGSVVILTAHTQDDNAETFLIRARAGSGWYGLAGIQPLSLSPAEPPGVPVLLGRPLLATPRAALRDLLRTHGEDWVEDPSNENPAYERVRVRRTLAEDPALRVRILTLQERLQLLRQLQDQALANWLTADVEVRPDGALRAPLPLPPGERRERALAALIALASGRTRPLRSDALNRLAHRITRPDTLRPATLGGAIVAVRKDRLHVTAEHGLAPEQVNAIPARLAAMVTACSGHM</sequence>
<comment type="caution">
    <text evidence="8">The sequence shown here is derived from an EMBL/GenBank/DDBJ whole genome shotgun (WGS) entry which is preliminary data.</text>
</comment>
<dbReference type="InterPro" id="IPR012094">
    <property type="entry name" value="tRNA_Ile_lys_synt"/>
</dbReference>
<evidence type="ECO:0000256" key="4">
    <source>
        <dbReference type="ARBA" id="ARBA00022840"/>
    </source>
</evidence>
<accession>A0A3B9GXP8</accession>
<keyword evidence="2 6" id="KW-0819">tRNA processing</keyword>
<keyword evidence="4 6" id="KW-0067">ATP-binding</keyword>
<dbReference type="InterPro" id="IPR014729">
    <property type="entry name" value="Rossmann-like_a/b/a_fold"/>
</dbReference>
<dbReference type="EMBL" id="DMAN01000135">
    <property type="protein sequence ID" value="HAE26764.1"/>
    <property type="molecule type" value="Genomic_DNA"/>
</dbReference>
<dbReference type="HAMAP" id="MF_01161">
    <property type="entry name" value="tRNA_Ile_lys_synt"/>
    <property type="match status" value="1"/>
</dbReference>
<keyword evidence="1 6" id="KW-0436">Ligase</keyword>
<dbReference type="GO" id="GO:0005524">
    <property type="term" value="F:ATP binding"/>
    <property type="evidence" value="ECO:0007669"/>
    <property type="project" value="UniProtKB-UniRule"/>
</dbReference>
<comment type="subcellular location">
    <subcellularLocation>
        <location evidence="6">Cytoplasm</location>
    </subcellularLocation>
</comment>
<comment type="function">
    <text evidence="6">Ligates lysine onto the cytidine present at position 34 of the AUA codon-specific tRNA(Ile) that contains the anticodon CAU, in an ATP-dependent manner. Cytidine is converted to lysidine, thus changing the amino acid specificity of the tRNA from methionine to isoleucine.</text>
</comment>
<gene>
    <name evidence="6 8" type="primary">tilS</name>
    <name evidence="8" type="ORF">DCG58_06375</name>
</gene>
<evidence type="ECO:0000256" key="2">
    <source>
        <dbReference type="ARBA" id="ARBA00022694"/>
    </source>
</evidence>
<proteinExistence type="inferred from homology"/>
<keyword evidence="6" id="KW-0963">Cytoplasm</keyword>
<dbReference type="Pfam" id="PF01171">
    <property type="entry name" value="ATP_bind_3"/>
    <property type="match status" value="1"/>
</dbReference>
<comment type="similarity">
    <text evidence="6">Belongs to the tRNA(Ile)-lysidine synthase family.</text>
</comment>
<protein>
    <recommendedName>
        <fullName evidence="6">tRNA(Ile)-lysidine synthase</fullName>
        <ecNumber evidence="6">6.3.4.19</ecNumber>
    </recommendedName>
    <alternativeName>
        <fullName evidence="6">tRNA(Ile)-2-lysyl-cytidine synthase</fullName>
    </alternativeName>
    <alternativeName>
        <fullName evidence="6">tRNA(Ile)-lysidine synthetase</fullName>
    </alternativeName>
</protein>
<organism evidence="8 9">
    <name type="scientific">Hyphomonas adhaerens</name>
    <dbReference type="NCBI Taxonomy" id="81029"/>
    <lineage>
        <taxon>Bacteria</taxon>
        <taxon>Pseudomonadati</taxon>
        <taxon>Pseudomonadota</taxon>
        <taxon>Alphaproteobacteria</taxon>
        <taxon>Hyphomonadales</taxon>
        <taxon>Hyphomonadaceae</taxon>
        <taxon>Hyphomonas</taxon>
    </lineage>
</organism>
<dbReference type="GO" id="GO:0005737">
    <property type="term" value="C:cytoplasm"/>
    <property type="evidence" value="ECO:0007669"/>
    <property type="project" value="UniProtKB-SubCell"/>
</dbReference>
<comment type="domain">
    <text evidence="6">The N-terminal region contains the highly conserved SGGXDS motif, predicted to be a P-loop motif involved in ATP binding.</text>
</comment>
<dbReference type="InterPro" id="IPR012795">
    <property type="entry name" value="tRNA_Ile_lys_synt_N"/>
</dbReference>
<dbReference type="EC" id="6.3.4.19" evidence="6"/>